<dbReference type="EMBL" id="CP060731">
    <property type="protein sequence ID" value="QNN78151.1"/>
    <property type="molecule type" value="Genomic_DNA"/>
</dbReference>
<dbReference type="GeneID" id="81469625"/>
<accession>A0A7G9TDH6</accession>
<dbReference type="AlphaFoldDB" id="A0A7G9TDH6"/>
<organism evidence="1 2">
    <name type="scientific">Pseudoxanthomonas mexicana</name>
    <dbReference type="NCBI Taxonomy" id="128785"/>
    <lineage>
        <taxon>Bacteria</taxon>
        <taxon>Pseudomonadati</taxon>
        <taxon>Pseudomonadota</taxon>
        <taxon>Gammaproteobacteria</taxon>
        <taxon>Lysobacterales</taxon>
        <taxon>Lysobacteraceae</taxon>
        <taxon>Pseudoxanthomonas</taxon>
    </lineage>
</organism>
<evidence type="ECO:0000313" key="1">
    <source>
        <dbReference type="EMBL" id="QNN78151.1"/>
    </source>
</evidence>
<gene>
    <name evidence="1" type="ORF">IAE60_01525</name>
</gene>
<protein>
    <submittedName>
        <fullName evidence="1">Uncharacterized protein</fullName>
    </submittedName>
</protein>
<reference evidence="1 2" key="1">
    <citation type="submission" date="2020-08" db="EMBL/GenBank/DDBJ databases">
        <title>Streptomycin Non-resistant strain, P. mexicana.</title>
        <authorList>
            <person name="Ganesh-Kumar S."/>
            <person name="Zhe T."/>
            <person name="Yu Z."/>
            <person name="Min Y."/>
        </authorList>
    </citation>
    <scope>NUCLEOTIDE SEQUENCE [LARGE SCALE GENOMIC DNA]</scope>
    <source>
        <strain evidence="1 2">GTZY2</strain>
    </source>
</reference>
<dbReference type="Proteomes" id="UP000515838">
    <property type="component" value="Chromosome"/>
</dbReference>
<name>A0A7G9TDH6_PSEMX</name>
<proteinExistence type="predicted"/>
<sequence length="148" mass="16378">MGYEIHITRKTEWFDEDGPEISLEGWKAYIASDPEMRLDGYAEATMENGDVFRTEHDGIAVWTAYSGHGVDGNMAWLYPGSGGIVAKNPDREILAKMFEIAQALGARVVGDEGEEYGEDGEMAEAAEAVEEAASPGMKQAKRPWWKIF</sequence>
<dbReference type="RefSeq" id="WP_187573599.1">
    <property type="nucleotide sequence ID" value="NZ_CP060731.1"/>
</dbReference>
<evidence type="ECO:0000313" key="2">
    <source>
        <dbReference type="Proteomes" id="UP000515838"/>
    </source>
</evidence>